<accession>A0A8X6TVV6</accession>
<gene>
    <name evidence="1" type="ORF">NPIL_382631</name>
</gene>
<evidence type="ECO:0000313" key="2">
    <source>
        <dbReference type="Proteomes" id="UP000887013"/>
    </source>
</evidence>
<dbReference type="Proteomes" id="UP000887013">
    <property type="component" value="Unassembled WGS sequence"/>
</dbReference>
<organism evidence="1 2">
    <name type="scientific">Nephila pilipes</name>
    <name type="common">Giant wood spider</name>
    <name type="synonym">Nephila maculata</name>
    <dbReference type="NCBI Taxonomy" id="299642"/>
    <lineage>
        <taxon>Eukaryota</taxon>
        <taxon>Metazoa</taxon>
        <taxon>Ecdysozoa</taxon>
        <taxon>Arthropoda</taxon>
        <taxon>Chelicerata</taxon>
        <taxon>Arachnida</taxon>
        <taxon>Araneae</taxon>
        <taxon>Araneomorphae</taxon>
        <taxon>Entelegynae</taxon>
        <taxon>Araneoidea</taxon>
        <taxon>Nephilidae</taxon>
        <taxon>Nephila</taxon>
    </lineage>
</organism>
<name>A0A8X6TVV6_NEPPI</name>
<sequence>MTSNSLTINSKGSTFRNGARYATVRMGTTTATWVCREPQDVERCPGPCNLHSTIARIWVFSGTYDRLVDMRKFKNQNMLEIFVTFIELEAQVEFSMRQLVIYFHLSSAMCHSVVIVSGACSTGR</sequence>
<proteinExistence type="predicted"/>
<comment type="caution">
    <text evidence="1">The sequence shown here is derived from an EMBL/GenBank/DDBJ whole genome shotgun (WGS) entry which is preliminary data.</text>
</comment>
<reference evidence="1" key="1">
    <citation type="submission" date="2020-08" db="EMBL/GenBank/DDBJ databases">
        <title>Multicomponent nature underlies the extraordinary mechanical properties of spider dragline silk.</title>
        <authorList>
            <person name="Kono N."/>
            <person name="Nakamura H."/>
            <person name="Mori M."/>
            <person name="Yoshida Y."/>
            <person name="Ohtoshi R."/>
            <person name="Malay A.D."/>
            <person name="Moran D.A.P."/>
            <person name="Tomita M."/>
            <person name="Numata K."/>
            <person name="Arakawa K."/>
        </authorList>
    </citation>
    <scope>NUCLEOTIDE SEQUENCE</scope>
</reference>
<keyword evidence="2" id="KW-1185">Reference proteome</keyword>
<evidence type="ECO:0000313" key="1">
    <source>
        <dbReference type="EMBL" id="GFT48950.1"/>
    </source>
</evidence>
<dbReference type="EMBL" id="BMAW01065127">
    <property type="protein sequence ID" value="GFT48950.1"/>
    <property type="molecule type" value="Genomic_DNA"/>
</dbReference>
<protein>
    <submittedName>
        <fullName evidence="1">Uncharacterized protein</fullName>
    </submittedName>
</protein>
<dbReference type="AlphaFoldDB" id="A0A8X6TVV6"/>